<dbReference type="PANTHER" id="PTHR43289">
    <property type="entry name" value="MITOGEN-ACTIVATED PROTEIN KINASE KINASE KINASE 20-RELATED"/>
    <property type="match status" value="1"/>
</dbReference>
<evidence type="ECO:0000256" key="4">
    <source>
        <dbReference type="ARBA" id="ARBA00022840"/>
    </source>
</evidence>
<evidence type="ECO:0000256" key="3">
    <source>
        <dbReference type="ARBA" id="ARBA00022777"/>
    </source>
</evidence>
<accession>A0A7W8D7V5</accession>
<dbReference type="GO" id="GO:0004674">
    <property type="term" value="F:protein serine/threonine kinase activity"/>
    <property type="evidence" value="ECO:0007669"/>
    <property type="project" value="UniProtKB-EC"/>
</dbReference>
<dbReference type="Pfam" id="PF00069">
    <property type="entry name" value="Pkinase"/>
    <property type="match status" value="1"/>
</dbReference>
<dbReference type="GO" id="GO:0005524">
    <property type="term" value="F:ATP binding"/>
    <property type="evidence" value="ECO:0007669"/>
    <property type="project" value="UniProtKB-KW"/>
</dbReference>
<dbReference type="Gene3D" id="1.25.40.10">
    <property type="entry name" value="Tetratricopeptide repeat domain"/>
    <property type="match status" value="2"/>
</dbReference>
<organism evidence="7 8">
    <name type="scientific">Chiayiivirga flava</name>
    <dbReference type="NCBI Taxonomy" id="659595"/>
    <lineage>
        <taxon>Bacteria</taxon>
        <taxon>Pseudomonadati</taxon>
        <taxon>Pseudomonadota</taxon>
        <taxon>Gammaproteobacteria</taxon>
        <taxon>Lysobacterales</taxon>
        <taxon>Lysobacteraceae</taxon>
        <taxon>Chiayiivirga</taxon>
    </lineage>
</organism>
<evidence type="ECO:0000256" key="5">
    <source>
        <dbReference type="SAM" id="Phobius"/>
    </source>
</evidence>
<evidence type="ECO:0000259" key="6">
    <source>
        <dbReference type="PROSITE" id="PS50011"/>
    </source>
</evidence>
<dbReference type="SUPFAM" id="SSF48452">
    <property type="entry name" value="TPR-like"/>
    <property type="match status" value="3"/>
</dbReference>
<dbReference type="Proteomes" id="UP000521199">
    <property type="component" value="Unassembled WGS sequence"/>
</dbReference>
<protein>
    <submittedName>
        <fullName evidence="7">Serine/threonine-protein kinase</fullName>
        <ecNumber evidence="7">2.7.11.1</ecNumber>
    </submittedName>
</protein>
<dbReference type="EC" id="2.7.11.1" evidence="7"/>
<keyword evidence="3 7" id="KW-0418">Kinase</keyword>
<keyword evidence="5" id="KW-1133">Transmembrane helix</keyword>
<dbReference type="InterPro" id="IPR011990">
    <property type="entry name" value="TPR-like_helical_dom_sf"/>
</dbReference>
<dbReference type="SUPFAM" id="SSF56112">
    <property type="entry name" value="Protein kinase-like (PK-like)"/>
    <property type="match status" value="1"/>
</dbReference>
<evidence type="ECO:0000256" key="1">
    <source>
        <dbReference type="ARBA" id="ARBA00022679"/>
    </source>
</evidence>
<dbReference type="PANTHER" id="PTHR43289:SF34">
    <property type="entry name" value="SERINE_THREONINE-PROTEIN KINASE YBDM-RELATED"/>
    <property type="match status" value="1"/>
</dbReference>
<feature type="domain" description="Protein kinase" evidence="6">
    <location>
        <begin position="77"/>
        <end position="363"/>
    </location>
</feature>
<dbReference type="SMART" id="SM00220">
    <property type="entry name" value="S_TKc"/>
    <property type="match status" value="1"/>
</dbReference>
<reference evidence="7 8" key="1">
    <citation type="submission" date="2020-08" db="EMBL/GenBank/DDBJ databases">
        <title>Genomic Encyclopedia of Type Strains, Phase IV (KMG-IV): sequencing the most valuable type-strain genomes for metagenomic binning, comparative biology and taxonomic classification.</title>
        <authorList>
            <person name="Goeker M."/>
        </authorList>
    </citation>
    <scope>NUCLEOTIDE SEQUENCE [LARGE SCALE GENOMIC DNA]</scope>
    <source>
        <strain evidence="7 8">DSM 24163</strain>
    </source>
</reference>
<gene>
    <name evidence="7" type="ORF">HNQ52_003093</name>
</gene>
<dbReference type="PROSITE" id="PS50011">
    <property type="entry name" value="PROTEIN_KINASE_DOM"/>
    <property type="match status" value="1"/>
</dbReference>
<dbReference type="SMART" id="SM00028">
    <property type="entry name" value="TPR"/>
    <property type="match status" value="3"/>
</dbReference>
<dbReference type="InterPro" id="IPR011009">
    <property type="entry name" value="Kinase-like_dom_sf"/>
</dbReference>
<keyword evidence="5" id="KW-0812">Transmembrane</keyword>
<keyword evidence="4" id="KW-0067">ATP-binding</keyword>
<keyword evidence="8" id="KW-1185">Reference proteome</keyword>
<feature type="transmembrane region" description="Helical" evidence="5">
    <location>
        <begin position="385"/>
        <end position="406"/>
    </location>
</feature>
<sequence length="786" mass="84473">MELSDEIEAMRLFDAALQRAPHARAAWLATQPMSTTVAARVRALLDGVDEASDFLETPAAMPAFAALPQPGDRLGAWRIERELDAGGMGVVYLAQRADGAYEQRAAIKLVRTALDAAGHADLVVRFENERRLLARLDHPNVARVLDGGSSASGVPYLVMEYVDGVSLTRWCELHGLDVPARVALFCKVCDGVEAAHRHLIVHRDLKPQNILVDADGEPRLLDFGIARRLERESDADATRTGTRAMTPAYASPEQVRGEPLTTASDVYSLGVVLFELLAGARPYSLDGLSAAQSERVICETDPPTLRRAIAGAPLSDSERRARMLRIGGDLERILARALHKDPARRYGSAQALGDDLRRQHAGLPVLAHPDSAGYRIGKFVRRHRVGSAAAVLALLAILAAAGIALLQAQQARRAARDTAQVNAFLVDVLDLSNPYVSDGEITLAAALDEAAAQVDARFGSRPDLAADIRHALGRSMLGRYRLDAAQAQLERSLADSEQAHGPDAPASARAVATLASLRKERGDFARAEAGYADALARLERGGHTRDPLFATVLNDAGVMHLLQEQFAPARGYFERALAAGDAADPPPSAEERAQTLGNLAHALRGLGELDRAEAIYAQVQASFEALYPEGGPYLAIVLNNRARLANQRGRPEQALSLQQQAVAMHRSAFSGDHAMVLTPMTNLARQARDLDRLDLASEWGETAVAMADRMYADAPHAYHVNALAALSDTRLAQGRVGESAQLLQRAIAVLDRVESPPQSTADFVARVRSALCVHPEAVPVAPCALP</sequence>
<dbReference type="InterPro" id="IPR008271">
    <property type="entry name" value="Ser/Thr_kinase_AS"/>
</dbReference>
<evidence type="ECO:0000256" key="2">
    <source>
        <dbReference type="ARBA" id="ARBA00022741"/>
    </source>
</evidence>
<keyword evidence="5" id="KW-0472">Membrane</keyword>
<dbReference type="Gene3D" id="3.30.200.20">
    <property type="entry name" value="Phosphorylase Kinase, domain 1"/>
    <property type="match status" value="1"/>
</dbReference>
<comment type="caution">
    <text evidence="7">The sequence shown here is derived from an EMBL/GenBank/DDBJ whole genome shotgun (WGS) entry which is preliminary data.</text>
</comment>
<dbReference type="Gene3D" id="1.10.510.10">
    <property type="entry name" value="Transferase(Phosphotransferase) domain 1"/>
    <property type="match status" value="1"/>
</dbReference>
<dbReference type="PROSITE" id="PS00108">
    <property type="entry name" value="PROTEIN_KINASE_ST"/>
    <property type="match status" value="1"/>
</dbReference>
<evidence type="ECO:0000313" key="7">
    <source>
        <dbReference type="EMBL" id="MBB5209524.1"/>
    </source>
</evidence>
<proteinExistence type="predicted"/>
<dbReference type="Pfam" id="PF13424">
    <property type="entry name" value="TPR_12"/>
    <property type="match status" value="1"/>
</dbReference>
<dbReference type="InterPro" id="IPR000719">
    <property type="entry name" value="Prot_kinase_dom"/>
</dbReference>
<dbReference type="InterPro" id="IPR019734">
    <property type="entry name" value="TPR_rpt"/>
</dbReference>
<name>A0A7W8D7V5_9GAMM</name>
<dbReference type="Pfam" id="PF13374">
    <property type="entry name" value="TPR_10"/>
    <property type="match status" value="1"/>
</dbReference>
<dbReference type="CDD" id="cd14014">
    <property type="entry name" value="STKc_PknB_like"/>
    <property type="match status" value="1"/>
</dbReference>
<dbReference type="RefSeq" id="WP_183962054.1">
    <property type="nucleotide sequence ID" value="NZ_JACHHP010000006.1"/>
</dbReference>
<evidence type="ECO:0000313" key="8">
    <source>
        <dbReference type="Proteomes" id="UP000521199"/>
    </source>
</evidence>
<dbReference type="AlphaFoldDB" id="A0A7W8D7V5"/>
<dbReference type="EMBL" id="JACHHP010000006">
    <property type="protein sequence ID" value="MBB5209524.1"/>
    <property type="molecule type" value="Genomic_DNA"/>
</dbReference>
<keyword evidence="2" id="KW-0547">Nucleotide-binding</keyword>
<keyword evidence="1 7" id="KW-0808">Transferase</keyword>